<name>I4B0P5_TURPD</name>
<dbReference type="HOGENOM" id="CLU_083287_2_5_12"/>
<dbReference type="STRING" id="869212.Turpa_0190"/>
<proteinExistence type="predicted"/>
<dbReference type="GO" id="GO:0006950">
    <property type="term" value="P:response to stress"/>
    <property type="evidence" value="ECO:0007669"/>
    <property type="project" value="TreeGrafter"/>
</dbReference>
<keyword evidence="3" id="KW-1185">Reference proteome</keyword>
<dbReference type="SUPFAM" id="SSF46785">
    <property type="entry name" value="Winged helix' DNA-binding domain"/>
    <property type="match status" value="1"/>
</dbReference>
<evidence type="ECO:0000313" key="3">
    <source>
        <dbReference type="Proteomes" id="UP000006048"/>
    </source>
</evidence>
<evidence type="ECO:0000259" key="1">
    <source>
        <dbReference type="PROSITE" id="PS50995"/>
    </source>
</evidence>
<dbReference type="PROSITE" id="PS50995">
    <property type="entry name" value="HTH_MARR_2"/>
    <property type="match status" value="1"/>
</dbReference>
<gene>
    <name evidence="2" type="ordered locus">Turpa_0190</name>
</gene>
<dbReference type="OrthoDB" id="338542at2"/>
<dbReference type="SMART" id="SM00347">
    <property type="entry name" value="HTH_MARR"/>
    <property type="match status" value="1"/>
</dbReference>
<protein>
    <submittedName>
        <fullName evidence="2">Transcriptional regulator, MarR family</fullName>
    </submittedName>
</protein>
<dbReference type="AlphaFoldDB" id="I4B0P5"/>
<dbReference type="InterPro" id="IPR000835">
    <property type="entry name" value="HTH_MarR-typ"/>
</dbReference>
<dbReference type="RefSeq" id="WP_014801373.1">
    <property type="nucleotide sequence ID" value="NC_018020.1"/>
</dbReference>
<dbReference type="Pfam" id="PF12802">
    <property type="entry name" value="MarR_2"/>
    <property type="match status" value="1"/>
</dbReference>
<accession>I4B0P5</accession>
<dbReference type="PANTHER" id="PTHR33164:SF57">
    <property type="entry name" value="MARR-FAMILY TRANSCRIPTIONAL REGULATOR"/>
    <property type="match status" value="1"/>
</dbReference>
<organism evidence="2 3">
    <name type="scientific">Turneriella parva (strain ATCC BAA-1111 / DSM 21527 / NCTC 11395 / H)</name>
    <name type="common">Leptospira parva</name>
    <dbReference type="NCBI Taxonomy" id="869212"/>
    <lineage>
        <taxon>Bacteria</taxon>
        <taxon>Pseudomonadati</taxon>
        <taxon>Spirochaetota</taxon>
        <taxon>Spirochaetia</taxon>
        <taxon>Leptospirales</taxon>
        <taxon>Leptospiraceae</taxon>
        <taxon>Turneriella</taxon>
    </lineage>
</organism>
<dbReference type="PRINTS" id="PR00598">
    <property type="entry name" value="HTHMARR"/>
</dbReference>
<dbReference type="PANTHER" id="PTHR33164">
    <property type="entry name" value="TRANSCRIPTIONAL REGULATOR, MARR FAMILY"/>
    <property type="match status" value="1"/>
</dbReference>
<dbReference type="InterPro" id="IPR036388">
    <property type="entry name" value="WH-like_DNA-bd_sf"/>
</dbReference>
<dbReference type="EMBL" id="CP002959">
    <property type="protein sequence ID" value="AFM10852.1"/>
    <property type="molecule type" value="Genomic_DNA"/>
</dbReference>
<dbReference type="Gene3D" id="1.10.10.10">
    <property type="entry name" value="Winged helix-like DNA-binding domain superfamily/Winged helix DNA-binding domain"/>
    <property type="match status" value="1"/>
</dbReference>
<dbReference type="InterPro" id="IPR036390">
    <property type="entry name" value="WH_DNA-bd_sf"/>
</dbReference>
<sequence>MKDQETPITAWRDLLAYNAEVVYRIERELKAAGTIPLSAYDILIELYQAPEKRLRMYDLSKACILTKSGATKIVNTLEKQGYLKREKCPSDLRGFHAVITTKGISAVRKAWAVYSRCIEAFFTSALSTTEHRQLAAIMPKLRAHLPDNFMAQACSE</sequence>
<dbReference type="InterPro" id="IPR039422">
    <property type="entry name" value="MarR/SlyA-like"/>
</dbReference>
<dbReference type="GO" id="GO:0003700">
    <property type="term" value="F:DNA-binding transcription factor activity"/>
    <property type="evidence" value="ECO:0007669"/>
    <property type="project" value="InterPro"/>
</dbReference>
<evidence type="ECO:0000313" key="2">
    <source>
        <dbReference type="EMBL" id="AFM10852.1"/>
    </source>
</evidence>
<feature type="domain" description="HTH marR-type" evidence="1">
    <location>
        <begin position="1"/>
        <end position="143"/>
    </location>
</feature>
<dbReference type="Proteomes" id="UP000006048">
    <property type="component" value="Chromosome"/>
</dbReference>
<dbReference type="KEGG" id="tpx:Turpa_0190"/>
<reference evidence="2 3" key="1">
    <citation type="submission" date="2012-06" db="EMBL/GenBank/DDBJ databases">
        <title>The complete chromosome of genome of Turneriella parva DSM 21527.</title>
        <authorList>
            <consortium name="US DOE Joint Genome Institute (JGI-PGF)"/>
            <person name="Lucas S."/>
            <person name="Han J."/>
            <person name="Lapidus A."/>
            <person name="Bruce D."/>
            <person name="Goodwin L."/>
            <person name="Pitluck S."/>
            <person name="Peters L."/>
            <person name="Kyrpides N."/>
            <person name="Mavromatis K."/>
            <person name="Ivanova N."/>
            <person name="Mikhailova N."/>
            <person name="Chertkov O."/>
            <person name="Detter J.C."/>
            <person name="Tapia R."/>
            <person name="Han C."/>
            <person name="Land M."/>
            <person name="Hauser L."/>
            <person name="Markowitz V."/>
            <person name="Cheng J.-F."/>
            <person name="Hugenholtz P."/>
            <person name="Woyke T."/>
            <person name="Wu D."/>
            <person name="Gronow S."/>
            <person name="Wellnitz S."/>
            <person name="Brambilla E."/>
            <person name="Klenk H.-P."/>
            <person name="Eisen J.A."/>
        </authorList>
    </citation>
    <scope>NUCLEOTIDE SEQUENCE [LARGE SCALE GENOMIC DNA]</scope>
    <source>
        <strain evidence="3">ATCC BAA-1111 / DSM 21527 / NCTC 11395 / H</strain>
    </source>
</reference>